<dbReference type="Proteomes" id="UP001164929">
    <property type="component" value="Chromosome 10"/>
</dbReference>
<organism evidence="1 2">
    <name type="scientific">Populus alba x Populus x berolinensis</name>
    <dbReference type="NCBI Taxonomy" id="444605"/>
    <lineage>
        <taxon>Eukaryota</taxon>
        <taxon>Viridiplantae</taxon>
        <taxon>Streptophyta</taxon>
        <taxon>Embryophyta</taxon>
        <taxon>Tracheophyta</taxon>
        <taxon>Spermatophyta</taxon>
        <taxon>Magnoliopsida</taxon>
        <taxon>eudicotyledons</taxon>
        <taxon>Gunneridae</taxon>
        <taxon>Pentapetalae</taxon>
        <taxon>rosids</taxon>
        <taxon>fabids</taxon>
        <taxon>Malpighiales</taxon>
        <taxon>Salicaceae</taxon>
        <taxon>Saliceae</taxon>
        <taxon>Populus</taxon>
    </lineage>
</organism>
<accession>A0AAD6Q8V3</accession>
<evidence type="ECO:0000313" key="1">
    <source>
        <dbReference type="EMBL" id="KAJ6983559.1"/>
    </source>
</evidence>
<name>A0AAD6Q8V3_9ROSI</name>
<gene>
    <name evidence="1" type="ORF">NC653_026394</name>
</gene>
<comment type="caution">
    <text evidence="1">The sequence shown here is derived from an EMBL/GenBank/DDBJ whole genome shotgun (WGS) entry which is preliminary data.</text>
</comment>
<sequence>MGSRYISGEQKANLFNPPNSFKAFLHICPRQGQAEDFKRLIWHFCKIITLHSFEEDFSTAIARRFFLFIRRDSYKRFAHSNVPSLIKVLLTATLQLKNGEHDMIPRFSAVLLLI</sequence>
<keyword evidence="2" id="KW-1185">Reference proteome</keyword>
<reference evidence="1" key="1">
    <citation type="journal article" date="2023" name="Mol. Ecol. Resour.">
        <title>Chromosome-level genome assembly of a triploid poplar Populus alba 'Berolinensis'.</title>
        <authorList>
            <person name="Chen S."/>
            <person name="Yu Y."/>
            <person name="Wang X."/>
            <person name="Wang S."/>
            <person name="Zhang T."/>
            <person name="Zhou Y."/>
            <person name="He R."/>
            <person name="Meng N."/>
            <person name="Wang Y."/>
            <person name="Liu W."/>
            <person name="Liu Z."/>
            <person name="Liu J."/>
            <person name="Guo Q."/>
            <person name="Huang H."/>
            <person name="Sederoff R.R."/>
            <person name="Wang G."/>
            <person name="Qu G."/>
            <person name="Chen S."/>
        </authorList>
    </citation>
    <scope>NUCLEOTIDE SEQUENCE</scope>
    <source>
        <strain evidence="1">SC-2020</strain>
    </source>
</reference>
<dbReference type="EMBL" id="JAQIZT010000010">
    <property type="protein sequence ID" value="KAJ6983559.1"/>
    <property type="molecule type" value="Genomic_DNA"/>
</dbReference>
<evidence type="ECO:0000313" key="2">
    <source>
        <dbReference type="Proteomes" id="UP001164929"/>
    </source>
</evidence>
<protein>
    <submittedName>
        <fullName evidence="1">Uncharacterized protein</fullName>
    </submittedName>
</protein>
<dbReference type="AlphaFoldDB" id="A0AAD6Q8V3"/>
<proteinExistence type="predicted"/>